<dbReference type="InterPro" id="IPR004360">
    <property type="entry name" value="Glyas_Fos-R_dOase_dom"/>
</dbReference>
<dbReference type="PANTHER" id="PTHR36110">
    <property type="entry name" value="RING-CLEAVING DIOXYGENASE MHQE-RELATED"/>
    <property type="match status" value="1"/>
</dbReference>
<dbReference type="InterPro" id="IPR029068">
    <property type="entry name" value="Glyas_Bleomycin-R_OHBP_Dase"/>
</dbReference>
<dbReference type="AlphaFoldDB" id="A0A6J7ECW3"/>
<dbReference type="SUPFAM" id="SSF54593">
    <property type="entry name" value="Glyoxalase/Bleomycin resistance protein/Dihydroxybiphenyl dioxygenase"/>
    <property type="match status" value="1"/>
</dbReference>
<organism evidence="2">
    <name type="scientific">freshwater metagenome</name>
    <dbReference type="NCBI Taxonomy" id="449393"/>
    <lineage>
        <taxon>unclassified sequences</taxon>
        <taxon>metagenomes</taxon>
        <taxon>ecological metagenomes</taxon>
    </lineage>
</organism>
<dbReference type="PROSITE" id="PS51819">
    <property type="entry name" value="VOC"/>
    <property type="match status" value="1"/>
</dbReference>
<reference evidence="2" key="1">
    <citation type="submission" date="2020-05" db="EMBL/GenBank/DDBJ databases">
        <authorList>
            <person name="Chiriac C."/>
            <person name="Salcher M."/>
            <person name="Ghai R."/>
            <person name="Kavagutti S V."/>
        </authorList>
    </citation>
    <scope>NUCLEOTIDE SEQUENCE</scope>
</reference>
<dbReference type="Gene3D" id="3.10.180.10">
    <property type="entry name" value="2,3-Dihydroxybiphenyl 1,2-Dioxygenase, domain 1"/>
    <property type="match status" value="1"/>
</dbReference>
<dbReference type="InterPro" id="IPR037523">
    <property type="entry name" value="VOC_core"/>
</dbReference>
<protein>
    <submittedName>
        <fullName evidence="2">Unannotated protein</fullName>
    </submittedName>
</protein>
<proteinExistence type="predicted"/>
<dbReference type="PANTHER" id="PTHR36110:SF4">
    <property type="entry name" value="RING-CLEAVING DIOXYGENASE MHQA-RELATED"/>
    <property type="match status" value="1"/>
</dbReference>
<evidence type="ECO:0000259" key="1">
    <source>
        <dbReference type="PROSITE" id="PS51819"/>
    </source>
</evidence>
<evidence type="ECO:0000313" key="2">
    <source>
        <dbReference type="EMBL" id="CAB4879165.1"/>
    </source>
</evidence>
<dbReference type="InterPro" id="IPR052537">
    <property type="entry name" value="Extradiol_RC_dioxygenase"/>
</dbReference>
<accession>A0A6J7ECW3</accession>
<sequence length="133" mass="14503">MRITGVHHVTLISGDLERTAAFYRDTLGLALWLRASNDDDPGARHFWFAADPQGTPGTLLTFLEYPGMPEASEGRGGTHHIALAVGSADELTAWREYLRGREVETSDVLVRGGLASLYLRDPDGHILELCAAT</sequence>
<dbReference type="Pfam" id="PF00903">
    <property type="entry name" value="Glyoxalase"/>
    <property type="match status" value="1"/>
</dbReference>
<dbReference type="EMBL" id="CAFBLQ010000140">
    <property type="protein sequence ID" value="CAB4879165.1"/>
    <property type="molecule type" value="Genomic_DNA"/>
</dbReference>
<gene>
    <name evidence="2" type="ORF">UFOPK3423_01191</name>
</gene>
<name>A0A6J7ECW3_9ZZZZ</name>
<feature type="domain" description="VOC" evidence="1">
    <location>
        <begin position="5"/>
        <end position="132"/>
    </location>
</feature>